<reference evidence="7" key="1">
    <citation type="journal article" date="2015" name="Nature">
        <title>Complex archaea that bridge the gap between prokaryotes and eukaryotes.</title>
        <authorList>
            <person name="Spang A."/>
            <person name="Saw J.H."/>
            <person name="Jorgensen S.L."/>
            <person name="Zaremba-Niedzwiedzka K."/>
            <person name="Martijn J."/>
            <person name="Lind A.E."/>
            <person name="van Eijk R."/>
            <person name="Schleper C."/>
            <person name="Guy L."/>
            <person name="Ettema T.J."/>
        </authorList>
    </citation>
    <scope>NUCLEOTIDE SEQUENCE</scope>
</reference>
<dbReference type="EMBL" id="LAZR01060733">
    <property type="protein sequence ID" value="KKK65071.1"/>
    <property type="molecule type" value="Genomic_DNA"/>
</dbReference>
<evidence type="ECO:0000256" key="3">
    <source>
        <dbReference type="ARBA" id="ARBA00022989"/>
    </source>
</evidence>
<dbReference type="Pfam" id="PF01545">
    <property type="entry name" value="Cation_efflux"/>
    <property type="match status" value="1"/>
</dbReference>
<protein>
    <recommendedName>
        <fullName evidence="6">Cation efflux protein transmembrane domain-containing protein</fullName>
    </recommendedName>
</protein>
<dbReference type="GO" id="GO:0005886">
    <property type="term" value="C:plasma membrane"/>
    <property type="evidence" value="ECO:0007669"/>
    <property type="project" value="TreeGrafter"/>
</dbReference>
<feature type="transmembrane region" description="Helical" evidence="5">
    <location>
        <begin position="91"/>
        <end position="116"/>
    </location>
</feature>
<dbReference type="AlphaFoldDB" id="A0A0F8ZYQ9"/>
<dbReference type="InterPro" id="IPR027469">
    <property type="entry name" value="Cation_efflux_TMD_sf"/>
</dbReference>
<comment type="subcellular location">
    <subcellularLocation>
        <location evidence="1">Membrane</location>
        <topology evidence="1">Multi-pass membrane protein</topology>
    </subcellularLocation>
</comment>
<gene>
    <name evidence="7" type="ORF">LCGC14_2977850</name>
</gene>
<dbReference type="InterPro" id="IPR002524">
    <property type="entry name" value="Cation_efflux"/>
</dbReference>
<feature type="domain" description="Cation efflux protein transmembrane" evidence="6">
    <location>
        <begin position="29"/>
        <end position="195"/>
    </location>
</feature>
<evidence type="ECO:0000313" key="7">
    <source>
        <dbReference type="EMBL" id="KKK65071.1"/>
    </source>
</evidence>
<dbReference type="PANTHER" id="PTHR11562:SF17">
    <property type="entry name" value="RE54080P-RELATED"/>
    <property type="match status" value="1"/>
</dbReference>
<sequence>METHKNNDKQEIASHGMHSMAGGNARALKITSLLTGIYFIIELGLGIYSGSIAVISDSFHTFSAVGGVLLAFIAGRIAMRPSDKYKTFGSLRAEIIGALLNGSFLLVMAIIVLFMGYMRLRSPIELPIAPMLVAAFGGLITEAISIKLLYSGQKDNLNMKGAFWHVLQTLVGSIIIIIAAVVIRFTGFLAIDPILG</sequence>
<feature type="transmembrane region" description="Helical" evidence="5">
    <location>
        <begin position="61"/>
        <end position="79"/>
    </location>
</feature>
<evidence type="ECO:0000256" key="2">
    <source>
        <dbReference type="ARBA" id="ARBA00022692"/>
    </source>
</evidence>
<keyword evidence="2 5" id="KW-0812">Transmembrane</keyword>
<evidence type="ECO:0000256" key="4">
    <source>
        <dbReference type="ARBA" id="ARBA00023136"/>
    </source>
</evidence>
<accession>A0A0F8ZYQ9</accession>
<feature type="non-terminal residue" evidence="7">
    <location>
        <position position="196"/>
    </location>
</feature>
<dbReference type="SUPFAM" id="SSF161111">
    <property type="entry name" value="Cation efflux protein transmembrane domain-like"/>
    <property type="match status" value="1"/>
</dbReference>
<dbReference type="InterPro" id="IPR050681">
    <property type="entry name" value="CDF/SLC30A"/>
</dbReference>
<comment type="caution">
    <text evidence="7">The sequence shown here is derived from an EMBL/GenBank/DDBJ whole genome shotgun (WGS) entry which is preliminary data.</text>
</comment>
<feature type="transmembrane region" description="Helical" evidence="5">
    <location>
        <begin position="162"/>
        <end position="191"/>
    </location>
</feature>
<name>A0A0F8ZYQ9_9ZZZZ</name>
<keyword evidence="3 5" id="KW-1133">Transmembrane helix</keyword>
<proteinExistence type="predicted"/>
<dbReference type="PANTHER" id="PTHR11562">
    <property type="entry name" value="CATION EFFLUX PROTEIN/ ZINC TRANSPORTER"/>
    <property type="match status" value="1"/>
</dbReference>
<organism evidence="7">
    <name type="scientific">marine sediment metagenome</name>
    <dbReference type="NCBI Taxonomy" id="412755"/>
    <lineage>
        <taxon>unclassified sequences</taxon>
        <taxon>metagenomes</taxon>
        <taxon>ecological metagenomes</taxon>
    </lineage>
</organism>
<evidence type="ECO:0000256" key="5">
    <source>
        <dbReference type="SAM" id="Phobius"/>
    </source>
</evidence>
<keyword evidence="4 5" id="KW-0472">Membrane</keyword>
<dbReference type="Gene3D" id="1.20.1510.10">
    <property type="entry name" value="Cation efflux protein transmembrane domain"/>
    <property type="match status" value="1"/>
</dbReference>
<evidence type="ECO:0000259" key="6">
    <source>
        <dbReference type="Pfam" id="PF01545"/>
    </source>
</evidence>
<feature type="transmembrane region" description="Helical" evidence="5">
    <location>
        <begin position="128"/>
        <end position="150"/>
    </location>
</feature>
<evidence type="ECO:0000256" key="1">
    <source>
        <dbReference type="ARBA" id="ARBA00004141"/>
    </source>
</evidence>
<dbReference type="InterPro" id="IPR058533">
    <property type="entry name" value="Cation_efflux_TM"/>
</dbReference>
<dbReference type="GO" id="GO:0005385">
    <property type="term" value="F:zinc ion transmembrane transporter activity"/>
    <property type="evidence" value="ECO:0007669"/>
    <property type="project" value="TreeGrafter"/>
</dbReference>
<feature type="transmembrane region" description="Helical" evidence="5">
    <location>
        <begin position="33"/>
        <end position="55"/>
    </location>
</feature>
<dbReference type="NCBIfam" id="TIGR01297">
    <property type="entry name" value="CDF"/>
    <property type="match status" value="1"/>
</dbReference>